<proteinExistence type="predicted"/>
<organism evidence="3 4">
    <name type="scientific">Tessaracoccus palaemonis</name>
    <dbReference type="NCBI Taxonomy" id="2829499"/>
    <lineage>
        <taxon>Bacteria</taxon>
        <taxon>Bacillati</taxon>
        <taxon>Actinomycetota</taxon>
        <taxon>Actinomycetes</taxon>
        <taxon>Propionibacteriales</taxon>
        <taxon>Propionibacteriaceae</taxon>
        <taxon>Tessaracoccus</taxon>
    </lineage>
</organism>
<evidence type="ECO:0000256" key="1">
    <source>
        <dbReference type="SAM" id="MobiDB-lite"/>
    </source>
</evidence>
<feature type="domain" description="DUF4365" evidence="2">
    <location>
        <begin position="23"/>
        <end position="149"/>
    </location>
</feature>
<evidence type="ECO:0000259" key="2">
    <source>
        <dbReference type="Pfam" id="PF14280"/>
    </source>
</evidence>
<evidence type="ECO:0000313" key="4">
    <source>
        <dbReference type="Proteomes" id="UP000824504"/>
    </source>
</evidence>
<gene>
    <name evidence="3" type="ORF">KDB89_04580</name>
</gene>
<sequence>MTQTKGKMIDDSTLNGATGIGLIALRAGQMKQVWHERHIDPGIDGTIELRDPSTGEMTDQHIFVQSKAYARFAGETQEKFHFTCDPRDLDYWLKASSPVIVVCSHPDTEEAWWAHVQSWFAEPARRASRRIDIDKATQKFDASAVEALFAIADPHAKAHTPGPVEKKETLVSNLLPVEFPPVYYTAQVPTGLRVRDVYAEQRRTKHEVRSDFFLSHGRIYTWAPIAGTALARVADTAANQTPVGELIDGGPDAQHLFVRLLNAGLQHDLRDVTRWSGDRKLLYYKATEDLSERQVRSASGRKRLAFKGYSQRKDTPTLKGYYRHAGLRWQFIEIGGAWFCELNPDYFFTSDGYKESPFADERLAKMKRIDRHRAVLGETELWAGLLRGDRAEDEENLLGATQDRLLTFDDLVTFAVDRGINDKAWKTPTGGENDADQLPFDFGEDEG</sequence>
<reference evidence="3 4" key="1">
    <citation type="submission" date="2021-07" db="EMBL/GenBank/DDBJ databases">
        <title>complete genome sequencing of Tessaracoccus sp.J1M15.</title>
        <authorList>
            <person name="Bae J.-W."/>
            <person name="Kim D.-y."/>
        </authorList>
    </citation>
    <scope>NUCLEOTIDE SEQUENCE [LARGE SCALE GENOMIC DNA]</scope>
    <source>
        <strain evidence="3 4">J1M15</strain>
    </source>
</reference>
<keyword evidence="4" id="KW-1185">Reference proteome</keyword>
<dbReference type="Proteomes" id="UP000824504">
    <property type="component" value="Chromosome"/>
</dbReference>
<dbReference type="InterPro" id="IPR025375">
    <property type="entry name" value="DUF4365"/>
</dbReference>
<dbReference type="EMBL" id="CP079216">
    <property type="protein sequence ID" value="QXT63754.1"/>
    <property type="molecule type" value="Genomic_DNA"/>
</dbReference>
<evidence type="ECO:0000313" key="3">
    <source>
        <dbReference type="EMBL" id="QXT63754.1"/>
    </source>
</evidence>
<feature type="region of interest" description="Disordered" evidence="1">
    <location>
        <begin position="425"/>
        <end position="447"/>
    </location>
</feature>
<name>A0ABX8SLJ4_9ACTN</name>
<dbReference type="Pfam" id="PF14280">
    <property type="entry name" value="DUF4365"/>
    <property type="match status" value="1"/>
</dbReference>
<dbReference type="RefSeq" id="WP_219083681.1">
    <property type="nucleotide sequence ID" value="NZ_CP079216.1"/>
</dbReference>
<protein>
    <submittedName>
        <fullName evidence="3">DUF4365 domain-containing protein</fullName>
    </submittedName>
</protein>
<accession>A0ABX8SLJ4</accession>